<dbReference type="InterPro" id="IPR048327">
    <property type="entry name" value="Dyp_perox_N"/>
</dbReference>
<dbReference type="PROSITE" id="PS51318">
    <property type="entry name" value="TAT"/>
    <property type="match status" value="1"/>
</dbReference>
<dbReference type="GO" id="GO:0004601">
    <property type="term" value="F:peroxidase activity"/>
    <property type="evidence" value="ECO:0007669"/>
    <property type="project" value="UniProtKB-KW"/>
</dbReference>
<dbReference type="InterPro" id="IPR048328">
    <property type="entry name" value="Dyp_perox_C"/>
</dbReference>
<reference evidence="18 19" key="1">
    <citation type="journal article" date="2016" name="Front. Microbiol.">
        <title>Comparative Genomics Analysis of Streptomyces Species Reveals Their Adaptation to the Marine Environment and Their Diversity at the Genomic Level.</title>
        <authorList>
            <person name="Tian X."/>
            <person name="Zhang Z."/>
            <person name="Yang T."/>
            <person name="Chen M."/>
            <person name="Li J."/>
            <person name="Chen F."/>
            <person name="Yang J."/>
            <person name="Li W."/>
            <person name="Zhang B."/>
            <person name="Zhang Z."/>
            <person name="Wu J."/>
            <person name="Zhang C."/>
            <person name="Long L."/>
            <person name="Xiao J."/>
        </authorList>
    </citation>
    <scope>NUCLEOTIDE SEQUENCE [LARGE SCALE GENOMIC DNA]</scope>
    <source>
        <strain evidence="18 19">SCSIO 10429</strain>
    </source>
</reference>
<comment type="catalytic activity">
    <reaction evidence="12">
        <text>heme b + 2 H(+) = protoporphyrin IX + Fe(2+)</text>
        <dbReference type="Rhea" id="RHEA:22584"/>
        <dbReference type="ChEBI" id="CHEBI:15378"/>
        <dbReference type="ChEBI" id="CHEBI:29033"/>
        <dbReference type="ChEBI" id="CHEBI:57306"/>
        <dbReference type="ChEBI" id="CHEBI:60344"/>
        <dbReference type="EC" id="4.98.1.1"/>
    </reaction>
    <physiologicalReaction direction="left-to-right" evidence="12">
        <dbReference type="Rhea" id="RHEA:22585"/>
    </physiologicalReaction>
</comment>
<evidence type="ECO:0000256" key="7">
    <source>
        <dbReference type="ARBA" id="ARBA00023004"/>
    </source>
</evidence>
<name>A0A1E7KGA4_9ACTN</name>
<evidence type="ECO:0000259" key="16">
    <source>
        <dbReference type="Pfam" id="PF04261"/>
    </source>
</evidence>
<dbReference type="NCBIfam" id="TIGR01412">
    <property type="entry name" value="tat_substr_1"/>
    <property type="match status" value="1"/>
</dbReference>
<dbReference type="GO" id="GO:0005829">
    <property type="term" value="C:cytosol"/>
    <property type="evidence" value="ECO:0007669"/>
    <property type="project" value="TreeGrafter"/>
</dbReference>
<dbReference type="GO" id="GO:0030313">
    <property type="term" value="C:cell envelope"/>
    <property type="evidence" value="ECO:0007669"/>
    <property type="project" value="UniProtKB-SubCell"/>
</dbReference>
<feature type="region of interest" description="Disordered" evidence="14">
    <location>
        <begin position="46"/>
        <end position="72"/>
    </location>
</feature>
<dbReference type="InterPro" id="IPR011008">
    <property type="entry name" value="Dimeric_a/b-barrel"/>
</dbReference>
<dbReference type="GO" id="GO:0004325">
    <property type="term" value="F:ferrochelatase activity"/>
    <property type="evidence" value="ECO:0007669"/>
    <property type="project" value="UniProtKB-EC"/>
</dbReference>
<accession>A0A1E7KGA4</accession>
<keyword evidence="15" id="KW-1133">Transmembrane helix</keyword>
<protein>
    <recommendedName>
        <fullName evidence="10 13">Deferrochelatase</fullName>
        <ecNumber evidence="13">1.11.1.-</ecNumber>
    </recommendedName>
    <alternativeName>
        <fullName evidence="11 13">Peroxidase EfeB</fullName>
    </alternativeName>
</protein>
<evidence type="ECO:0000256" key="2">
    <source>
        <dbReference type="ARBA" id="ARBA00022559"/>
    </source>
</evidence>
<keyword evidence="4 13" id="KW-0479">Metal-binding</keyword>
<dbReference type="Pfam" id="PF04261">
    <property type="entry name" value="Dyp_perox_N"/>
    <property type="match status" value="1"/>
</dbReference>
<dbReference type="PANTHER" id="PTHR30521:SF4">
    <property type="entry name" value="DEFERROCHELATASE"/>
    <property type="match status" value="1"/>
</dbReference>
<dbReference type="GO" id="GO:0046872">
    <property type="term" value="F:metal ion binding"/>
    <property type="evidence" value="ECO:0007669"/>
    <property type="project" value="UniProtKB-KW"/>
</dbReference>
<feature type="region of interest" description="Disordered" evidence="14">
    <location>
        <begin position="237"/>
        <end position="265"/>
    </location>
</feature>
<evidence type="ECO:0000313" key="19">
    <source>
        <dbReference type="Proteomes" id="UP000176005"/>
    </source>
</evidence>
<comment type="function">
    <text evidence="13">Involved in the recovery of exogenous heme iron. Extracts iron from heme while preserving the protoporphyrin ring intact.</text>
</comment>
<keyword evidence="5" id="KW-0732">Signal</keyword>
<feature type="domain" description="Dyp-type peroxidase N-terminal" evidence="16">
    <location>
        <begin position="89"/>
        <end position="240"/>
    </location>
</feature>
<comment type="similarity">
    <text evidence="9 13">Belongs to the DyP-type peroxidase family.</text>
</comment>
<evidence type="ECO:0000256" key="1">
    <source>
        <dbReference type="ARBA" id="ARBA00004196"/>
    </source>
</evidence>
<dbReference type="Proteomes" id="UP000176005">
    <property type="component" value="Unassembled WGS sequence"/>
</dbReference>
<dbReference type="InterPro" id="IPR006311">
    <property type="entry name" value="TAT_signal"/>
</dbReference>
<keyword evidence="2 13" id="KW-0575">Peroxidase</keyword>
<evidence type="ECO:0000256" key="11">
    <source>
        <dbReference type="ARBA" id="ARBA00033775"/>
    </source>
</evidence>
<comment type="caution">
    <text evidence="18">The sequence shown here is derived from an EMBL/GenBank/DDBJ whole genome shotgun (WGS) entry which is preliminary data.</text>
</comment>
<dbReference type="PROSITE" id="PS51404">
    <property type="entry name" value="DYP_PEROXIDASE"/>
    <property type="match status" value="1"/>
</dbReference>
<feature type="domain" description="Dyp-type peroxidase C-terminal" evidence="17">
    <location>
        <begin position="250"/>
        <end position="432"/>
    </location>
</feature>
<evidence type="ECO:0000256" key="9">
    <source>
        <dbReference type="ARBA" id="ARBA00025737"/>
    </source>
</evidence>
<dbReference type="EC" id="1.11.1.-" evidence="13"/>
<dbReference type="PANTHER" id="PTHR30521">
    <property type="entry name" value="DEFERROCHELATASE/PEROXIDASE"/>
    <property type="match status" value="1"/>
</dbReference>
<dbReference type="InterPro" id="IPR006313">
    <property type="entry name" value="EfeB/EfeN"/>
</dbReference>
<evidence type="ECO:0000256" key="13">
    <source>
        <dbReference type="RuleBase" id="RU365017"/>
    </source>
</evidence>
<dbReference type="EMBL" id="LJGW01000719">
    <property type="protein sequence ID" value="OEV02959.1"/>
    <property type="molecule type" value="Genomic_DNA"/>
</dbReference>
<gene>
    <name evidence="18" type="ORF">AN218_33035</name>
</gene>
<keyword evidence="15" id="KW-0472">Membrane</keyword>
<keyword evidence="6 13" id="KW-0560">Oxidoreductase</keyword>
<evidence type="ECO:0000256" key="5">
    <source>
        <dbReference type="ARBA" id="ARBA00022729"/>
    </source>
</evidence>
<comment type="cofactor">
    <cofactor evidence="13">
        <name>heme b</name>
        <dbReference type="ChEBI" id="CHEBI:60344"/>
    </cofactor>
    <text evidence="13">Binds 1 heme b (iron(II)-protoporphyrin IX) group non-covalently per subunit.</text>
</comment>
<evidence type="ECO:0000256" key="3">
    <source>
        <dbReference type="ARBA" id="ARBA00022617"/>
    </source>
</evidence>
<keyword evidence="15" id="KW-0812">Transmembrane</keyword>
<evidence type="ECO:0000313" key="18">
    <source>
        <dbReference type="EMBL" id="OEV02959.1"/>
    </source>
</evidence>
<keyword evidence="3 13" id="KW-0349">Heme</keyword>
<dbReference type="GO" id="GO:0033212">
    <property type="term" value="P:iron import into cell"/>
    <property type="evidence" value="ECO:0007669"/>
    <property type="project" value="InterPro"/>
</dbReference>
<evidence type="ECO:0000256" key="6">
    <source>
        <dbReference type="ARBA" id="ARBA00023002"/>
    </source>
</evidence>
<organism evidence="18 19">
    <name type="scientific">Streptomyces nanshensis</name>
    <dbReference type="NCBI Taxonomy" id="518642"/>
    <lineage>
        <taxon>Bacteria</taxon>
        <taxon>Bacillati</taxon>
        <taxon>Actinomycetota</taxon>
        <taxon>Actinomycetes</taxon>
        <taxon>Kitasatosporales</taxon>
        <taxon>Streptomycetaceae</taxon>
        <taxon>Streptomyces</taxon>
    </lineage>
</organism>
<evidence type="ECO:0000259" key="17">
    <source>
        <dbReference type="Pfam" id="PF20628"/>
    </source>
</evidence>
<evidence type="ECO:0000256" key="14">
    <source>
        <dbReference type="SAM" id="MobiDB-lite"/>
    </source>
</evidence>
<feature type="transmembrane region" description="Helical" evidence="15">
    <location>
        <begin position="21"/>
        <end position="42"/>
    </location>
</feature>
<evidence type="ECO:0000256" key="10">
    <source>
        <dbReference type="ARBA" id="ARBA00033771"/>
    </source>
</evidence>
<dbReference type="RefSeq" id="WP_070020717.1">
    <property type="nucleotide sequence ID" value="NZ_LJGW01000719.1"/>
</dbReference>
<dbReference type="SUPFAM" id="SSF54909">
    <property type="entry name" value="Dimeric alpha+beta barrel"/>
    <property type="match status" value="1"/>
</dbReference>
<dbReference type="Pfam" id="PF20628">
    <property type="entry name" value="Dyp_perox_C"/>
    <property type="match status" value="1"/>
</dbReference>
<proteinExistence type="inferred from homology"/>
<keyword evidence="7 13" id="KW-0408">Iron</keyword>
<keyword evidence="19" id="KW-1185">Reference proteome</keyword>
<dbReference type="PATRIC" id="fig|518642.10.peg.304"/>
<dbReference type="GO" id="GO:0020037">
    <property type="term" value="F:heme binding"/>
    <property type="evidence" value="ECO:0007669"/>
    <property type="project" value="InterPro"/>
</dbReference>
<dbReference type="InterPro" id="IPR006314">
    <property type="entry name" value="Dyp_peroxidase"/>
</dbReference>
<evidence type="ECO:0000256" key="8">
    <source>
        <dbReference type="ARBA" id="ARBA00023239"/>
    </source>
</evidence>
<evidence type="ECO:0000256" key="12">
    <source>
        <dbReference type="ARBA" id="ARBA00048856"/>
    </source>
</evidence>
<feature type="region of interest" description="Disordered" evidence="14">
    <location>
        <begin position="321"/>
        <end position="343"/>
    </location>
</feature>
<sequence length="449" mass="48946">MTDDDEVRRDEVRRDEVRRRGFLRGAAVGVGGALAGTGFVAADHSAAEGRPGTAPAAAETGTGPYTHTGPYAGPYADTGAEVPFHGVHQAAILTPPRRATAFVSFDVTAEKRAELADLLRTITERARLLTRGGTPSPTGITAPPPDSGILGPRPPSGGLCLTAAVGASLFDDRFGLEGRKPRHLRAMEPFPDDDLDEDRCHGDLSLQFCADDRDTVLHALRDVARHTRGAMQVRWRIDGFSNPPRPSGAPRNLLGFKDGTANPSPRDARAMERLVWVGRGSGEPAWAVGGSYQVVRLIRMLVEFWDRVSLTEQERMFGRNRETGAPLDGDHETDVPRYSRDPKGDVIPLDSHIRRANPRTAGTGEQRLLRRAYNYDLGTDPNGNLDMGLLFVCYQQDLERQFETVQKRLEGEPLVDYVSPFGGGYFFALPGVRDGSDWLGRGLLAGKNT</sequence>
<dbReference type="NCBIfam" id="TIGR01413">
    <property type="entry name" value="Dyp_perox_fam"/>
    <property type="match status" value="1"/>
</dbReference>
<evidence type="ECO:0000256" key="4">
    <source>
        <dbReference type="ARBA" id="ARBA00022723"/>
    </source>
</evidence>
<evidence type="ECO:0000256" key="15">
    <source>
        <dbReference type="SAM" id="Phobius"/>
    </source>
</evidence>
<dbReference type="AlphaFoldDB" id="A0A1E7KGA4"/>
<comment type="subcellular location">
    <subcellularLocation>
        <location evidence="1">Cell envelope</location>
    </subcellularLocation>
</comment>
<keyword evidence="8" id="KW-0456">Lyase</keyword>